<dbReference type="GO" id="GO:0046548">
    <property type="term" value="P:retinal rod cell development"/>
    <property type="evidence" value="ECO:0007669"/>
    <property type="project" value="TreeGrafter"/>
</dbReference>
<protein>
    <submittedName>
        <fullName evidence="2">Uncharacterized protein</fullName>
    </submittedName>
</protein>
<dbReference type="Ensembl" id="ENSPKIT00000034967.1">
    <property type="protein sequence ID" value="ENSPKIP00000010829.1"/>
    <property type="gene ID" value="ENSPKIG00000025389.1"/>
</dbReference>
<dbReference type="GO" id="GO:1905515">
    <property type="term" value="P:non-motile cilium assembly"/>
    <property type="evidence" value="ECO:0007669"/>
    <property type="project" value="TreeGrafter"/>
</dbReference>
<feature type="region of interest" description="Disordered" evidence="1">
    <location>
        <begin position="140"/>
        <end position="182"/>
    </location>
</feature>
<dbReference type="AlphaFoldDB" id="A0A3B3QY37"/>
<reference evidence="2" key="2">
    <citation type="submission" date="2025-09" db="UniProtKB">
        <authorList>
            <consortium name="Ensembl"/>
        </authorList>
    </citation>
    <scope>IDENTIFICATION</scope>
</reference>
<evidence type="ECO:0000313" key="2">
    <source>
        <dbReference type="Ensembl" id="ENSPKIP00000010829.1"/>
    </source>
</evidence>
<proteinExistence type="predicted"/>
<dbReference type="InterPro" id="IPR031139">
    <property type="entry name" value="RPGRIP1_fam"/>
</dbReference>
<reference evidence="2" key="1">
    <citation type="submission" date="2025-08" db="UniProtKB">
        <authorList>
            <consortium name="Ensembl"/>
        </authorList>
    </citation>
    <scope>IDENTIFICATION</scope>
</reference>
<accession>A0A3B3QY37</accession>
<organism evidence="2 3">
    <name type="scientific">Paramormyrops kingsleyae</name>
    <dbReference type="NCBI Taxonomy" id="1676925"/>
    <lineage>
        <taxon>Eukaryota</taxon>
        <taxon>Metazoa</taxon>
        <taxon>Chordata</taxon>
        <taxon>Craniata</taxon>
        <taxon>Vertebrata</taxon>
        <taxon>Euteleostomi</taxon>
        <taxon>Actinopterygii</taxon>
        <taxon>Neopterygii</taxon>
        <taxon>Teleostei</taxon>
        <taxon>Osteoglossocephala</taxon>
        <taxon>Osteoglossomorpha</taxon>
        <taxon>Osteoglossiformes</taxon>
        <taxon>Mormyridae</taxon>
        <taxon>Paramormyrops</taxon>
    </lineage>
</organism>
<name>A0A3B3QY37_9TELE</name>
<dbReference type="PANTHER" id="PTHR14240:SF1">
    <property type="entry name" value="PROTEIN FANTOM-RELATED"/>
    <property type="match status" value="1"/>
</dbReference>
<dbReference type="Proteomes" id="UP000261540">
    <property type="component" value="Unplaced"/>
</dbReference>
<dbReference type="GeneTree" id="ENSGT00520000055620"/>
<dbReference type="STRING" id="1676925.ENSPKIP00000010829"/>
<evidence type="ECO:0000313" key="3">
    <source>
        <dbReference type="Proteomes" id="UP000261540"/>
    </source>
</evidence>
<evidence type="ECO:0000256" key="1">
    <source>
        <dbReference type="SAM" id="MobiDB-lite"/>
    </source>
</evidence>
<keyword evidence="3" id="KW-1185">Reference proteome</keyword>
<dbReference type="GO" id="GO:0032391">
    <property type="term" value="C:photoreceptor connecting cilium"/>
    <property type="evidence" value="ECO:0007669"/>
    <property type="project" value="TreeGrafter"/>
</dbReference>
<sequence>MSTLADETAGDMPVKDISFSHTAVGGLQESLAVPNGRPRQAAVPAGISRISREELEDRYLRLHEESLLLKQHIHKQEDKIRRMATKLVRLVKDRKRDGQAVQGPRPVARDVETEEMVEELQEKVRELTRQNEGLKQRLITAKQQQQQGPGRRHVPYGHVQPRINTGLRPPSRGASQQQSVGGFFSSMKSTQYSCCSYE</sequence>
<dbReference type="PANTHER" id="PTHR14240">
    <property type="entry name" value="RETINITIS PIGMENTOSA GTPASE REGULATOR-INTERACTING PROTEIN"/>
    <property type="match status" value="1"/>
</dbReference>